<gene>
    <name evidence="2" type="ORF">B1H29_08040</name>
</gene>
<dbReference type="OrthoDB" id="4570646at2"/>
<dbReference type="Proteomes" id="UP000189443">
    <property type="component" value="Chromosome"/>
</dbReference>
<sequence>MPLPPTGWYKSSYSTDFEEACVEACVAAVGAGVLVRDAKDRDRRPFPVSAPAWSSFLSALRPDGV</sequence>
<evidence type="ECO:0000259" key="1">
    <source>
        <dbReference type="Pfam" id="PF04149"/>
    </source>
</evidence>
<accession>A0A1S6J523</accession>
<evidence type="ECO:0000313" key="2">
    <source>
        <dbReference type="EMBL" id="AQS66877.1"/>
    </source>
</evidence>
<dbReference type="KEGG" id="spac:B1H29_08040"/>
<dbReference type="Pfam" id="PF04149">
    <property type="entry name" value="DUF397"/>
    <property type="match status" value="1"/>
</dbReference>
<proteinExistence type="predicted"/>
<feature type="domain" description="DUF397" evidence="1">
    <location>
        <begin position="7"/>
        <end position="61"/>
    </location>
</feature>
<dbReference type="EMBL" id="CP019724">
    <property type="protein sequence ID" value="AQS66877.1"/>
    <property type="molecule type" value="Genomic_DNA"/>
</dbReference>
<reference evidence="2 3" key="1">
    <citation type="submission" date="2017-02" db="EMBL/GenBank/DDBJ databases">
        <title>Streptomyces pactum ACT12 Genome sequencing and assembly.</title>
        <authorList>
            <person name="Xue Q."/>
            <person name="Yan X."/>
            <person name="Jia L."/>
            <person name="Yan H."/>
        </authorList>
    </citation>
    <scope>NUCLEOTIDE SEQUENCE [LARGE SCALE GENOMIC DNA]</scope>
    <source>
        <strain evidence="2 3">ACT12</strain>
    </source>
</reference>
<name>A0A1S6J523_9ACTN</name>
<evidence type="ECO:0000313" key="3">
    <source>
        <dbReference type="Proteomes" id="UP000189443"/>
    </source>
</evidence>
<dbReference type="InterPro" id="IPR007278">
    <property type="entry name" value="DUF397"/>
</dbReference>
<dbReference type="RefSeq" id="WP_055419576.1">
    <property type="nucleotide sequence ID" value="NZ_CP019724.1"/>
</dbReference>
<keyword evidence="3" id="KW-1185">Reference proteome</keyword>
<organism evidence="2 3">
    <name type="scientific">Streptomyces pactum</name>
    <dbReference type="NCBI Taxonomy" id="68249"/>
    <lineage>
        <taxon>Bacteria</taxon>
        <taxon>Bacillati</taxon>
        <taxon>Actinomycetota</taxon>
        <taxon>Actinomycetes</taxon>
        <taxon>Kitasatosporales</taxon>
        <taxon>Streptomycetaceae</taxon>
        <taxon>Streptomyces</taxon>
    </lineage>
</organism>
<dbReference type="AlphaFoldDB" id="A0A1S6J523"/>
<protein>
    <recommendedName>
        <fullName evidence="1">DUF397 domain-containing protein</fullName>
    </recommendedName>
</protein>